<reference evidence="5" key="2">
    <citation type="journal article" date="2021" name="PeerJ">
        <title>Extensive microbial diversity within the chicken gut microbiome revealed by metagenomics and culture.</title>
        <authorList>
            <person name="Gilroy R."/>
            <person name="Ravi A."/>
            <person name="Getino M."/>
            <person name="Pursley I."/>
            <person name="Horton D.L."/>
            <person name="Alikhan N.F."/>
            <person name="Baker D."/>
            <person name="Gharbi K."/>
            <person name="Hall N."/>
            <person name="Watson M."/>
            <person name="Adriaenssens E.M."/>
            <person name="Foster-Nyarko E."/>
            <person name="Jarju S."/>
            <person name="Secka A."/>
            <person name="Antonio M."/>
            <person name="Oren A."/>
            <person name="Chaudhuri R.R."/>
            <person name="La Ragione R."/>
            <person name="Hildebrand F."/>
            <person name="Pallen M.J."/>
        </authorList>
    </citation>
    <scope>NUCLEOTIDE SEQUENCE</scope>
    <source>
        <strain evidence="5">E3-2379</strain>
    </source>
</reference>
<sequence>KREPVQKRDTMYPHIAKCDYFTVDKINLDGKLFDKMEGFVTEESFLSILVLDGEGTIQNQFGSLSYKKGDSLFLPAGSGSYQIVGRCDALVTTVGKKEDMVSLGIDIGGTSAKIGIVDKENRVIAETKVVTGVKKAEEIIENIAKAALQLMEEHNISMEQCGKVGVGVPGLVDKKEGMVLYSNNLQWENVKLAEEFKKYLPLPVSIANDADCAALGEAVAGAGRGVQNLVMLTLGTGVGGGVILNGQLFTGSILGGIELGHMVIHEKGELCTCGRRGCLEAYASATAMRREAKKVYGTSLEPLEIFEKANASDEKAKVIVHNYIQDLGTGVINLVNVFRPERIIFGGGIAAQGEVILQPIRERMEKESFGGNYSEVPELVIAEMENQAGMIGAANL</sequence>
<comment type="similarity">
    <text evidence="1">Belongs to the ROK (NagC/XylR) family.</text>
</comment>
<dbReference type="Proteomes" id="UP000823618">
    <property type="component" value="Unassembled WGS sequence"/>
</dbReference>
<feature type="domain" description="Mannose-6-phosphate isomerase cupin" evidence="4">
    <location>
        <begin position="16"/>
        <end position="92"/>
    </location>
</feature>
<dbReference type="EMBL" id="JADIML010000169">
    <property type="protein sequence ID" value="MBO8463508.1"/>
    <property type="molecule type" value="Genomic_DNA"/>
</dbReference>
<dbReference type="InterPro" id="IPR049071">
    <property type="entry name" value="MPI_cupin_dom"/>
</dbReference>
<dbReference type="SUPFAM" id="SSF51182">
    <property type="entry name" value="RmlC-like cupins"/>
    <property type="match status" value="1"/>
</dbReference>
<feature type="non-terminal residue" evidence="5">
    <location>
        <position position="1"/>
    </location>
</feature>
<protein>
    <recommendedName>
        <fullName evidence="2">Phosphohexomutase</fullName>
    </recommendedName>
    <alternativeName>
        <fullName evidence="3">Phosphomannose isomerase</fullName>
    </alternativeName>
</protein>
<dbReference type="SUPFAM" id="SSF53067">
    <property type="entry name" value="Actin-like ATPase domain"/>
    <property type="match status" value="1"/>
</dbReference>
<dbReference type="AlphaFoldDB" id="A0A9D9I0A3"/>
<gene>
    <name evidence="5" type="ORF">IAC13_06205</name>
</gene>
<dbReference type="Pfam" id="PF00480">
    <property type="entry name" value="ROK"/>
    <property type="match status" value="1"/>
</dbReference>
<evidence type="ECO:0000256" key="3">
    <source>
        <dbReference type="ARBA" id="ARBA00030762"/>
    </source>
</evidence>
<dbReference type="InterPro" id="IPR011051">
    <property type="entry name" value="RmlC_Cupin_sf"/>
</dbReference>
<accession>A0A9D9I0A3</accession>
<dbReference type="PANTHER" id="PTHR18964:SF149">
    <property type="entry name" value="BIFUNCTIONAL UDP-N-ACETYLGLUCOSAMINE 2-EPIMERASE_N-ACETYLMANNOSAMINE KINASE"/>
    <property type="match status" value="1"/>
</dbReference>
<dbReference type="Pfam" id="PF21621">
    <property type="entry name" value="MPI_cupin_dom"/>
    <property type="match status" value="1"/>
</dbReference>
<organism evidence="5 6">
    <name type="scientific">Candidatus Scybalomonas excrementavium</name>
    <dbReference type="NCBI Taxonomy" id="2840943"/>
    <lineage>
        <taxon>Bacteria</taxon>
        <taxon>Bacillati</taxon>
        <taxon>Bacillota</taxon>
        <taxon>Clostridia</taxon>
        <taxon>Lachnospirales</taxon>
        <taxon>Lachnospiraceae</taxon>
        <taxon>Lachnospiraceae incertae sedis</taxon>
        <taxon>Candidatus Scybalomonas</taxon>
    </lineage>
</organism>
<evidence type="ECO:0000313" key="5">
    <source>
        <dbReference type="EMBL" id="MBO8463508.1"/>
    </source>
</evidence>
<evidence type="ECO:0000256" key="1">
    <source>
        <dbReference type="ARBA" id="ARBA00006479"/>
    </source>
</evidence>
<evidence type="ECO:0000313" key="6">
    <source>
        <dbReference type="Proteomes" id="UP000823618"/>
    </source>
</evidence>
<comment type="caution">
    <text evidence="5">The sequence shown here is derived from an EMBL/GenBank/DDBJ whole genome shotgun (WGS) entry which is preliminary data.</text>
</comment>
<dbReference type="Gene3D" id="3.30.420.40">
    <property type="match status" value="2"/>
</dbReference>
<dbReference type="PANTHER" id="PTHR18964">
    <property type="entry name" value="ROK (REPRESSOR, ORF, KINASE) FAMILY"/>
    <property type="match status" value="1"/>
</dbReference>
<dbReference type="InterPro" id="IPR043129">
    <property type="entry name" value="ATPase_NBD"/>
</dbReference>
<evidence type="ECO:0000256" key="2">
    <source>
        <dbReference type="ARBA" id="ARBA00029741"/>
    </source>
</evidence>
<dbReference type="InterPro" id="IPR000600">
    <property type="entry name" value="ROK"/>
</dbReference>
<dbReference type="InterPro" id="IPR014710">
    <property type="entry name" value="RmlC-like_jellyroll"/>
</dbReference>
<evidence type="ECO:0000259" key="4">
    <source>
        <dbReference type="Pfam" id="PF21621"/>
    </source>
</evidence>
<name>A0A9D9I0A3_9FIRM</name>
<dbReference type="Gene3D" id="2.60.120.10">
    <property type="entry name" value="Jelly Rolls"/>
    <property type="match status" value="1"/>
</dbReference>
<proteinExistence type="inferred from homology"/>
<reference evidence="5" key="1">
    <citation type="submission" date="2020-10" db="EMBL/GenBank/DDBJ databases">
        <authorList>
            <person name="Gilroy R."/>
        </authorList>
    </citation>
    <scope>NUCLEOTIDE SEQUENCE</scope>
    <source>
        <strain evidence="5">E3-2379</strain>
    </source>
</reference>